<dbReference type="Gene3D" id="3.10.10.10">
    <property type="entry name" value="HIV Type 1 Reverse Transcriptase, subunit A, domain 1"/>
    <property type="match status" value="1"/>
</dbReference>
<proteinExistence type="predicted"/>
<comment type="caution">
    <text evidence="1">The sequence shown here is derived from an EMBL/GenBank/DDBJ whole genome shotgun (WGS) entry which is preliminary data.</text>
</comment>
<protein>
    <submittedName>
        <fullName evidence="1">Zinc finger protein</fullName>
    </submittedName>
</protein>
<keyword evidence="2" id="KW-1185">Reference proteome</keyword>
<dbReference type="AlphaFoldDB" id="A0AAV4BKA8"/>
<dbReference type="SUPFAM" id="SSF56672">
    <property type="entry name" value="DNA/RNA polymerases"/>
    <property type="match status" value="1"/>
</dbReference>
<name>A0AAV4BKA8_9GAST</name>
<evidence type="ECO:0000313" key="2">
    <source>
        <dbReference type="Proteomes" id="UP000735302"/>
    </source>
</evidence>
<gene>
    <name evidence="1" type="ORF">PoB_004525400</name>
</gene>
<dbReference type="InterPro" id="IPR053134">
    <property type="entry name" value="RNA-dir_DNA_polymerase"/>
</dbReference>
<dbReference type="PANTHER" id="PTHR24559:SF454">
    <property type="entry name" value="RIBONUCLEASE H"/>
    <property type="match status" value="1"/>
</dbReference>
<dbReference type="PANTHER" id="PTHR24559">
    <property type="entry name" value="TRANSPOSON TY3-I GAG-POL POLYPROTEIN"/>
    <property type="match status" value="1"/>
</dbReference>
<dbReference type="InterPro" id="IPR043502">
    <property type="entry name" value="DNA/RNA_pol_sf"/>
</dbReference>
<dbReference type="Proteomes" id="UP000735302">
    <property type="component" value="Unassembled WGS sequence"/>
</dbReference>
<accession>A0AAV4BKA8</accession>
<dbReference type="EMBL" id="BLXT01004978">
    <property type="protein sequence ID" value="GFO18749.1"/>
    <property type="molecule type" value="Genomic_DNA"/>
</dbReference>
<sequence length="135" mass="15200">MGGKEKTFHANLLKGYIARDQDTSHATTEERPPTSSLAIPAASVTVIEDREASTEELTSSIPVRQRPYPVPHAMRQTLLDELREMENLGVIRKSSSLYASPVVVVKKKYGTNRVCIDYRRLNKLTIFDPQPMTSR</sequence>
<reference evidence="1 2" key="1">
    <citation type="journal article" date="2021" name="Elife">
        <title>Chloroplast acquisition without the gene transfer in kleptoplastic sea slugs, Plakobranchus ocellatus.</title>
        <authorList>
            <person name="Maeda T."/>
            <person name="Takahashi S."/>
            <person name="Yoshida T."/>
            <person name="Shimamura S."/>
            <person name="Takaki Y."/>
            <person name="Nagai Y."/>
            <person name="Toyoda A."/>
            <person name="Suzuki Y."/>
            <person name="Arimoto A."/>
            <person name="Ishii H."/>
            <person name="Satoh N."/>
            <person name="Nishiyama T."/>
            <person name="Hasebe M."/>
            <person name="Maruyama T."/>
            <person name="Minagawa J."/>
            <person name="Obokata J."/>
            <person name="Shigenobu S."/>
        </authorList>
    </citation>
    <scope>NUCLEOTIDE SEQUENCE [LARGE SCALE GENOMIC DNA]</scope>
</reference>
<evidence type="ECO:0000313" key="1">
    <source>
        <dbReference type="EMBL" id="GFO18749.1"/>
    </source>
</evidence>
<organism evidence="1 2">
    <name type="scientific">Plakobranchus ocellatus</name>
    <dbReference type="NCBI Taxonomy" id="259542"/>
    <lineage>
        <taxon>Eukaryota</taxon>
        <taxon>Metazoa</taxon>
        <taxon>Spiralia</taxon>
        <taxon>Lophotrochozoa</taxon>
        <taxon>Mollusca</taxon>
        <taxon>Gastropoda</taxon>
        <taxon>Heterobranchia</taxon>
        <taxon>Euthyneura</taxon>
        <taxon>Panpulmonata</taxon>
        <taxon>Sacoglossa</taxon>
        <taxon>Placobranchoidea</taxon>
        <taxon>Plakobranchidae</taxon>
        <taxon>Plakobranchus</taxon>
    </lineage>
</organism>